<dbReference type="InterPro" id="IPR041426">
    <property type="entry name" value="Mos1_HTH"/>
</dbReference>
<evidence type="ECO:0000313" key="3">
    <source>
        <dbReference type="Proteomes" id="UP000483820"/>
    </source>
</evidence>
<dbReference type="Proteomes" id="UP000483820">
    <property type="component" value="Chromosome V"/>
</dbReference>
<dbReference type="InterPro" id="IPR001810">
    <property type="entry name" value="F-box_dom"/>
</dbReference>
<protein>
    <recommendedName>
        <fullName evidence="1">F-box domain-containing protein</fullName>
    </recommendedName>
</protein>
<organism evidence="2 3">
    <name type="scientific">Caenorhabditis remanei</name>
    <name type="common">Caenorhabditis vulgaris</name>
    <dbReference type="NCBI Taxonomy" id="31234"/>
    <lineage>
        <taxon>Eukaryota</taxon>
        <taxon>Metazoa</taxon>
        <taxon>Ecdysozoa</taxon>
        <taxon>Nematoda</taxon>
        <taxon>Chromadorea</taxon>
        <taxon>Rhabditida</taxon>
        <taxon>Rhabditina</taxon>
        <taxon>Rhabditomorpha</taxon>
        <taxon>Rhabditoidea</taxon>
        <taxon>Rhabditidae</taxon>
        <taxon>Peloderinae</taxon>
        <taxon>Caenorhabditis</taxon>
    </lineage>
</organism>
<dbReference type="AlphaFoldDB" id="A0A6A5GJ18"/>
<dbReference type="Pfam" id="PF01827">
    <property type="entry name" value="FTH"/>
    <property type="match status" value="1"/>
</dbReference>
<name>A0A6A5GJ18_CAERE</name>
<dbReference type="PROSITE" id="PS50181">
    <property type="entry name" value="FBOX"/>
    <property type="match status" value="1"/>
</dbReference>
<dbReference type="EMBL" id="WUAV01000005">
    <property type="protein sequence ID" value="KAF1754631.1"/>
    <property type="molecule type" value="Genomic_DNA"/>
</dbReference>
<accession>A0A6A5GJ18</accession>
<dbReference type="InterPro" id="IPR002900">
    <property type="entry name" value="DUF38/FTH_CAE_spp"/>
</dbReference>
<dbReference type="Pfam" id="PF17906">
    <property type="entry name" value="HTH_48"/>
    <property type="match status" value="1"/>
</dbReference>
<dbReference type="CTD" id="78777161"/>
<dbReference type="RefSeq" id="XP_053583009.1">
    <property type="nucleotide sequence ID" value="XM_053734096.1"/>
</dbReference>
<dbReference type="KEGG" id="crq:GCK72_021194"/>
<reference evidence="2 3" key="1">
    <citation type="submission" date="2019-12" db="EMBL/GenBank/DDBJ databases">
        <title>Chromosome-level assembly of the Caenorhabditis remanei genome.</title>
        <authorList>
            <person name="Teterina A.A."/>
            <person name="Willis J.H."/>
            <person name="Phillips P.C."/>
        </authorList>
    </citation>
    <scope>NUCLEOTIDE SEQUENCE [LARGE SCALE GENOMIC DNA]</scope>
    <source>
        <strain evidence="2 3">PX506</strain>
        <tissue evidence="2">Whole organism</tissue>
    </source>
</reference>
<feature type="domain" description="F-box" evidence="1">
    <location>
        <begin position="82"/>
        <end position="129"/>
    </location>
</feature>
<dbReference type="GeneID" id="78777161"/>
<evidence type="ECO:0000313" key="2">
    <source>
        <dbReference type="EMBL" id="KAF1754631.1"/>
    </source>
</evidence>
<dbReference type="CDD" id="cd22150">
    <property type="entry name" value="F-box_CeFBXA-like"/>
    <property type="match status" value="1"/>
</dbReference>
<gene>
    <name evidence="2" type="ORF">GCK72_021194</name>
</gene>
<sequence>MAAELTEREATRRLILEEFEKVQTQIAAKPESWRKLSFEAHKKICESLGDDFINYPEFEFWFSRFARGDFELDYDRSTDPKTRSFTEMPLDVFKNVGEYLKFEERMQLRNVCKDIRAHVDNWNPKVTKITYTDANDWKVWQTSRTSAFSGSKKEKFSAADFETNKKNRSSPGFSRNPISFLMNMLKHPKLQLKELTIYKEDDCWKKLIRELDESNRKLHVKEIEFHSTNRESSYGIDTHYFIPGVLEEIALFLEKPSFELMNEFVESDQCQAAKEVSIRSKACTSKFPLKALYNCPRFSLELGGGPADRLKSKFIKYFNEENTMVPDNPLNRRYPIPETNEFYELEYRFSRVFLTRKQ</sequence>
<evidence type="ECO:0000259" key="1">
    <source>
        <dbReference type="PROSITE" id="PS50181"/>
    </source>
</evidence>
<proteinExistence type="predicted"/>
<comment type="caution">
    <text evidence="2">The sequence shown here is derived from an EMBL/GenBank/DDBJ whole genome shotgun (WGS) entry which is preliminary data.</text>
</comment>